<accession>A0A081AW52</accession>
<dbReference type="Proteomes" id="UP000028582">
    <property type="component" value="Unassembled WGS sequence"/>
</dbReference>
<evidence type="ECO:0000256" key="1">
    <source>
        <dbReference type="SAM" id="Phobius"/>
    </source>
</evidence>
<comment type="caution">
    <text evidence="2">The sequence shown here is derived from an EMBL/GenBank/DDBJ whole genome shotgun (WGS) entry which is preliminary data.</text>
</comment>
<sequence>MKTQMRREEAVGVGVVVVGVVVGVVVVWVEADEGEREGRLTMEEGETQALDYGTRTASRVTRNAIALRTGGSGSLTRTSRSAPSETKKKSGVVFEVNRQMNRESRYNSSIHRCTGAIAYYFDHSWEIKSKESPESLLGLTEILPKCFLMHNTECVLHKWITPL</sequence>
<dbReference type="AlphaFoldDB" id="A0A081AW52"/>
<keyword evidence="1" id="KW-0812">Transmembrane</keyword>
<feature type="transmembrane region" description="Helical" evidence="1">
    <location>
        <begin position="12"/>
        <end position="29"/>
    </location>
</feature>
<keyword evidence="1" id="KW-0472">Membrane</keyword>
<dbReference type="EMBL" id="ANJA01000560">
    <property type="protein sequence ID" value="ETO83113.1"/>
    <property type="molecule type" value="Genomic_DNA"/>
</dbReference>
<gene>
    <name evidence="2" type="ORF">F444_02820</name>
</gene>
<reference evidence="2 3" key="1">
    <citation type="submission" date="2013-11" db="EMBL/GenBank/DDBJ databases">
        <title>The Genome Sequence of Phytophthora parasitica P1976.</title>
        <authorList>
            <consortium name="The Broad Institute Genomics Platform"/>
            <person name="Russ C."/>
            <person name="Tyler B."/>
            <person name="Panabieres F."/>
            <person name="Shan W."/>
            <person name="Tripathy S."/>
            <person name="Grunwald N."/>
            <person name="Machado M."/>
            <person name="Johnson C.S."/>
            <person name="Walker B."/>
            <person name="Young S."/>
            <person name="Zeng Q."/>
            <person name="Gargeya S."/>
            <person name="Fitzgerald M."/>
            <person name="Haas B."/>
            <person name="Abouelleil A."/>
            <person name="Allen A.W."/>
            <person name="Alvarado L."/>
            <person name="Arachchi H.M."/>
            <person name="Berlin A.M."/>
            <person name="Chapman S.B."/>
            <person name="Gainer-Dewar J."/>
            <person name="Goldberg J."/>
            <person name="Griggs A."/>
            <person name="Gujja S."/>
            <person name="Hansen M."/>
            <person name="Howarth C."/>
            <person name="Imamovic A."/>
            <person name="Ireland A."/>
            <person name="Larimer J."/>
            <person name="McCowan C."/>
            <person name="Murphy C."/>
            <person name="Pearson M."/>
            <person name="Poon T.W."/>
            <person name="Priest M."/>
            <person name="Roberts A."/>
            <person name="Saif S."/>
            <person name="Shea T."/>
            <person name="Sisk P."/>
            <person name="Sykes S."/>
            <person name="Wortman J."/>
            <person name="Nusbaum C."/>
            <person name="Birren B."/>
        </authorList>
    </citation>
    <scope>NUCLEOTIDE SEQUENCE [LARGE SCALE GENOMIC DNA]</scope>
    <source>
        <strain evidence="2 3">P1976</strain>
    </source>
</reference>
<evidence type="ECO:0000313" key="3">
    <source>
        <dbReference type="Proteomes" id="UP000028582"/>
    </source>
</evidence>
<proteinExistence type="predicted"/>
<name>A0A081AW52_PHYNI</name>
<organism evidence="2 3">
    <name type="scientific">Phytophthora nicotianae P1976</name>
    <dbReference type="NCBI Taxonomy" id="1317066"/>
    <lineage>
        <taxon>Eukaryota</taxon>
        <taxon>Sar</taxon>
        <taxon>Stramenopiles</taxon>
        <taxon>Oomycota</taxon>
        <taxon>Peronosporomycetes</taxon>
        <taxon>Peronosporales</taxon>
        <taxon>Peronosporaceae</taxon>
        <taxon>Phytophthora</taxon>
    </lineage>
</organism>
<keyword evidence="1" id="KW-1133">Transmembrane helix</keyword>
<evidence type="ECO:0000313" key="2">
    <source>
        <dbReference type="EMBL" id="ETO83113.1"/>
    </source>
</evidence>
<protein>
    <submittedName>
        <fullName evidence="2">Uncharacterized protein</fullName>
    </submittedName>
</protein>